<sequence>MVWGQADIVDEMRVLHTFDPCKLRFSFYTAFKKRLSSSIWSQTAKEVQSVSLGLRNSVSTLNLEGDGASLWEVEGVTRGDVVGSSSLIADGELSVDLDVDLHLVIVVRVNQCLSSLLSVETARDLLIGWGIRGEGVRQECVVSWSRNGSWLDGVTVLGVGLVEKRHDTLR</sequence>
<dbReference type="AlphaFoldDB" id="A0A9P8PHG7"/>
<reference evidence="1" key="1">
    <citation type="journal article" date="2021" name="Open Biol.">
        <title>Shared evolutionary footprints suggest mitochondrial oxidative damage underlies multiple complex I losses in fungi.</title>
        <authorList>
            <person name="Schikora-Tamarit M.A."/>
            <person name="Marcet-Houben M."/>
            <person name="Nosek J."/>
            <person name="Gabaldon T."/>
        </authorList>
    </citation>
    <scope>NUCLEOTIDE SEQUENCE</scope>
    <source>
        <strain evidence="1">CBS6075</strain>
    </source>
</reference>
<name>A0A9P8PHG7_9ASCO</name>
<keyword evidence="2" id="KW-1185">Reference proteome</keyword>
<evidence type="ECO:0000313" key="1">
    <source>
        <dbReference type="EMBL" id="KAH3671605.1"/>
    </source>
</evidence>
<accession>A0A9P8PHG7</accession>
<dbReference type="EMBL" id="JAEUBE010000055">
    <property type="protein sequence ID" value="KAH3671605.1"/>
    <property type="molecule type" value="Genomic_DNA"/>
</dbReference>
<organism evidence="1 2">
    <name type="scientific">Ogataea philodendri</name>
    <dbReference type="NCBI Taxonomy" id="1378263"/>
    <lineage>
        <taxon>Eukaryota</taxon>
        <taxon>Fungi</taxon>
        <taxon>Dikarya</taxon>
        <taxon>Ascomycota</taxon>
        <taxon>Saccharomycotina</taxon>
        <taxon>Pichiomycetes</taxon>
        <taxon>Pichiales</taxon>
        <taxon>Pichiaceae</taxon>
        <taxon>Ogataea</taxon>
    </lineage>
</organism>
<dbReference type="RefSeq" id="XP_046064781.1">
    <property type="nucleotide sequence ID" value="XM_046204040.1"/>
</dbReference>
<proteinExistence type="predicted"/>
<comment type="caution">
    <text evidence="1">The sequence shown here is derived from an EMBL/GenBank/DDBJ whole genome shotgun (WGS) entry which is preliminary data.</text>
</comment>
<reference evidence="1" key="2">
    <citation type="submission" date="2021-01" db="EMBL/GenBank/DDBJ databases">
        <authorList>
            <person name="Schikora-Tamarit M.A."/>
        </authorList>
    </citation>
    <scope>NUCLEOTIDE SEQUENCE</scope>
    <source>
        <strain evidence="1">CBS6075</strain>
    </source>
</reference>
<gene>
    <name evidence="1" type="ORF">OGAPHI_000308</name>
</gene>
<evidence type="ECO:0000313" key="2">
    <source>
        <dbReference type="Proteomes" id="UP000769157"/>
    </source>
</evidence>
<dbReference type="Proteomes" id="UP000769157">
    <property type="component" value="Unassembled WGS sequence"/>
</dbReference>
<dbReference type="GeneID" id="70232276"/>
<protein>
    <submittedName>
        <fullName evidence="1">Uncharacterized protein</fullName>
    </submittedName>
</protein>